<keyword evidence="9 14" id="KW-0408">Iron</keyword>
<evidence type="ECO:0000256" key="3">
    <source>
        <dbReference type="ARBA" id="ARBA00011738"/>
    </source>
</evidence>
<dbReference type="NCBIfam" id="NF002606">
    <property type="entry name" value="PRK02260.2-4"/>
    <property type="match status" value="1"/>
</dbReference>
<keyword evidence="8 14" id="KW-0071">Autoinducer synthesis</keyword>
<comment type="subunit">
    <text evidence="3 14">Homodimer.</text>
</comment>
<dbReference type="OrthoDB" id="9788129at2"/>
<keyword evidence="7 14" id="KW-0479">Metal-binding</keyword>
<evidence type="ECO:0000256" key="2">
    <source>
        <dbReference type="ARBA" id="ARBA00007311"/>
    </source>
</evidence>
<evidence type="ECO:0000256" key="11">
    <source>
        <dbReference type="ARBA" id="ARBA00024654"/>
    </source>
</evidence>
<dbReference type="PIRSF" id="PIRSF006160">
    <property type="entry name" value="AI2"/>
    <property type="match status" value="1"/>
</dbReference>
<dbReference type="PRINTS" id="PR01487">
    <property type="entry name" value="LUXSPROTEIN"/>
</dbReference>
<dbReference type="Gene3D" id="3.30.1360.80">
    <property type="entry name" value="S-ribosylhomocysteinase (LuxS)"/>
    <property type="match status" value="1"/>
</dbReference>
<evidence type="ECO:0000256" key="13">
    <source>
        <dbReference type="ARBA" id="ARBA00031777"/>
    </source>
</evidence>
<comment type="cofactor">
    <cofactor evidence="14">
        <name>Fe cation</name>
        <dbReference type="ChEBI" id="CHEBI:24875"/>
    </cofactor>
    <text evidence="14">Binds 1 Fe cation per subunit.</text>
</comment>
<keyword evidence="10 14" id="KW-0456">Lyase</keyword>
<dbReference type="InterPro" id="IPR011249">
    <property type="entry name" value="Metalloenz_LuxS/M16"/>
</dbReference>
<sequence>MSDVELAEVESFALDHTRVLAPYVRLIGVERGPKGDAISNFDIRLVQPNEGEIPTAGLHTIEHTLAALLRTRFEGLIDISPFGCRTGFHLIAWGEPSAEAVAAAIKSSLEDLVERVAWEDVPGTEAVSCGNYRDHSLHSAKEWARQVLDQGISLDAFDRSRIA</sequence>
<evidence type="ECO:0000256" key="10">
    <source>
        <dbReference type="ARBA" id="ARBA00023239"/>
    </source>
</evidence>
<feature type="binding site" evidence="14">
    <location>
        <position position="63"/>
    </location>
    <ligand>
        <name>Fe cation</name>
        <dbReference type="ChEBI" id="CHEBI:24875"/>
    </ligand>
</feature>
<evidence type="ECO:0000256" key="8">
    <source>
        <dbReference type="ARBA" id="ARBA00022929"/>
    </source>
</evidence>
<dbReference type="Proteomes" id="UP000289260">
    <property type="component" value="Chromosome"/>
</dbReference>
<evidence type="ECO:0000256" key="4">
    <source>
        <dbReference type="ARBA" id="ARBA00012240"/>
    </source>
</evidence>
<dbReference type="HAMAP" id="MF_00091">
    <property type="entry name" value="LuxS"/>
    <property type="match status" value="1"/>
</dbReference>
<proteinExistence type="inferred from homology"/>
<evidence type="ECO:0000256" key="7">
    <source>
        <dbReference type="ARBA" id="ARBA00022723"/>
    </source>
</evidence>
<dbReference type="Pfam" id="PF02664">
    <property type="entry name" value="LuxS"/>
    <property type="match status" value="1"/>
</dbReference>
<dbReference type="PANTHER" id="PTHR35799:SF1">
    <property type="entry name" value="S-RIBOSYLHOMOCYSTEINE LYASE"/>
    <property type="match status" value="1"/>
</dbReference>
<comment type="catalytic activity">
    <reaction evidence="1 14">
        <text>S-(5-deoxy-D-ribos-5-yl)-L-homocysteine = (S)-4,5-dihydroxypentane-2,3-dione + L-homocysteine</text>
        <dbReference type="Rhea" id="RHEA:17753"/>
        <dbReference type="ChEBI" id="CHEBI:29484"/>
        <dbReference type="ChEBI" id="CHEBI:58195"/>
        <dbReference type="ChEBI" id="CHEBI:58199"/>
        <dbReference type="EC" id="4.4.1.21"/>
    </reaction>
</comment>
<dbReference type="InterPro" id="IPR003815">
    <property type="entry name" value="S-ribosylhomocysteinase"/>
</dbReference>
<accession>A0A4P6KG68</accession>
<dbReference type="EMBL" id="CP035806">
    <property type="protein sequence ID" value="QBE49457.1"/>
    <property type="molecule type" value="Genomic_DNA"/>
</dbReference>
<keyword evidence="16" id="KW-1185">Reference proteome</keyword>
<reference evidence="15 16" key="1">
    <citation type="submission" date="2019-02" db="EMBL/GenBank/DDBJ databases">
        <authorList>
            <person name="Sun L."/>
            <person name="Pan D."/>
            <person name="Wu X."/>
        </authorList>
    </citation>
    <scope>NUCLEOTIDE SEQUENCE [LARGE SCALE GENOMIC DNA]</scope>
    <source>
        <strain evidence="15 16">JW-1</strain>
    </source>
</reference>
<dbReference type="KEGG" id="ltr:EVS81_11915"/>
<dbReference type="GO" id="GO:0005506">
    <property type="term" value="F:iron ion binding"/>
    <property type="evidence" value="ECO:0007669"/>
    <property type="project" value="InterPro"/>
</dbReference>
<dbReference type="InterPro" id="IPR037005">
    <property type="entry name" value="LuxS_sf"/>
</dbReference>
<dbReference type="GO" id="GO:0009372">
    <property type="term" value="P:quorum sensing"/>
    <property type="evidence" value="ECO:0007669"/>
    <property type="project" value="UniProtKB-UniRule"/>
</dbReference>
<evidence type="ECO:0000256" key="14">
    <source>
        <dbReference type="HAMAP-Rule" id="MF_00091"/>
    </source>
</evidence>
<dbReference type="GO" id="GO:0043768">
    <property type="term" value="F:S-ribosylhomocysteine lyase activity"/>
    <property type="evidence" value="ECO:0007669"/>
    <property type="project" value="UniProtKB-UniRule"/>
</dbReference>
<dbReference type="SUPFAM" id="SSF63411">
    <property type="entry name" value="LuxS/MPP-like metallohydrolase"/>
    <property type="match status" value="1"/>
</dbReference>
<evidence type="ECO:0000256" key="12">
    <source>
        <dbReference type="ARBA" id="ARBA00030600"/>
    </source>
</evidence>
<feature type="binding site" evidence="14">
    <location>
        <position position="59"/>
    </location>
    <ligand>
        <name>Fe cation</name>
        <dbReference type="ChEBI" id="CHEBI:24875"/>
    </ligand>
</feature>
<name>A0A4P6KG68_9MICO</name>
<evidence type="ECO:0000256" key="5">
    <source>
        <dbReference type="ARBA" id="ARBA00015130"/>
    </source>
</evidence>
<dbReference type="AlphaFoldDB" id="A0A4P6KG68"/>
<comment type="similarity">
    <text evidence="2 14">Belongs to the LuxS family.</text>
</comment>
<evidence type="ECO:0000256" key="6">
    <source>
        <dbReference type="ARBA" id="ARBA00022654"/>
    </source>
</evidence>
<dbReference type="RefSeq" id="WP_130110584.1">
    <property type="nucleotide sequence ID" value="NZ_CP035806.1"/>
</dbReference>
<evidence type="ECO:0000256" key="1">
    <source>
        <dbReference type="ARBA" id="ARBA00000297"/>
    </source>
</evidence>
<comment type="function">
    <text evidence="11 14">Involved in the synthesis of autoinducer 2 (AI-2) which is secreted by bacteria and is used to communicate both the cell density and the metabolic potential of the environment. The regulation of gene expression in response to changes in cell density is called quorum sensing. Catalyzes the transformation of S-ribosylhomocysteine (RHC) to homocysteine (HC) and 4,5-dihydroxy-2,3-pentadione (DPD).</text>
</comment>
<feature type="binding site" evidence="14">
    <location>
        <position position="129"/>
    </location>
    <ligand>
        <name>Fe cation</name>
        <dbReference type="ChEBI" id="CHEBI:24875"/>
    </ligand>
</feature>
<keyword evidence="6 14" id="KW-0673">Quorum sensing</keyword>
<evidence type="ECO:0000313" key="16">
    <source>
        <dbReference type="Proteomes" id="UP000289260"/>
    </source>
</evidence>
<organism evidence="15 16">
    <name type="scientific">Leucobacter triazinivorans</name>
    <dbReference type="NCBI Taxonomy" id="1784719"/>
    <lineage>
        <taxon>Bacteria</taxon>
        <taxon>Bacillati</taxon>
        <taxon>Actinomycetota</taxon>
        <taxon>Actinomycetes</taxon>
        <taxon>Micrococcales</taxon>
        <taxon>Microbacteriaceae</taxon>
        <taxon>Leucobacter</taxon>
    </lineage>
</organism>
<gene>
    <name evidence="14" type="primary">luxS</name>
    <name evidence="15" type="ORF">EVS81_11915</name>
</gene>
<dbReference type="EC" id="4.4.1.21" evidence="4 14"/>
<protein>
    <recommendedName>
        <fullName evidence="5 14">S-ribosylhomocysteine lyase</fullName>
        <ecNumber evidence="4 14">4.4.1.21</ecNumber>
    </recommendedName>
    <alternativeName>
        <fullName evidence="12 14">AI-2 synthesis protein</fullName>
    </alternativeName>
    <alternativeName>
        <fullName evidence="13 14">Autoinducer-2 production protein LuxS</fullName>
    </alternativeName>
</protein>
<evidence type="ECO:0000256" key="9">
    <source>
        <dbReference type="ARBA" id="ARBA00023004"/>
    </source>
</evidence>
<dbReference type="PANTHER" id="PTHR35799">
    <property type="entry name" value="S-RIBOSYLHOMOCYSTEINE LYASE"/>
    <property type="match status" value="1"/>
</dbReference>
<evidence type="ECO:0000313" key="15">
    <source>
        <dbReference type="EMBL" id="QBE49457.1"/>
    </source>
</evidence>